<dbReference type="InterPro" id="IPR002298">
    <property type="entry name" value="DNA_polymerase_A"/>
</dbReference>
<dbReference type="Proteomes" id="UP000263957">
    <property type="component" value="Unassembled WGS sequence"/>
</dbReference>
<feature type="non-terminal residue" evidence="7">
    <location>
        <position position="1"/>
    </location>
</feature>
<dbReference type="AlphaFoldDB" id="A0A356W713"/>
<dbReference type="GO" id="GO:0004527">
    <property type="term" value="F:exonuclease activity"/>
    <property type="evidence" value="ECO:0007669"/>
    <property type="project" value="UniProtKB-KW"/>
</dbReference>
<dbReference type="EC" id="2.7.7.7" evidence="2"/>
<keyword evidence="4" id="KW-0378">Hydrolase</keyword>
<dbReference type="InterPro" id="IPR043502">
    <property type="entry name" value="DNA/RNA_pol_sf"/>
</dbReference>
<feature type="domain" description="DNA-directed DNA polymerase family A palm" evidence="6">
    <location>
        <begin position="1"/>
        <end position="113"/>
    </location>
</feature>
<accession>A0A356W713</accession>
<evidence type="ECO:0000256" key="5">
    <source>
        <dbReference type="ARBA" id="ARBA00049244"/>
    </source>
</evidence>
<gene>
    <name evidence="7" type="ORF">DD728_11420</name>
</gene>
<dbReference type="Pfam" id="PF00476">
    <property type="entry name" value="DNA_pol_A"/>
    <property type="match status" value="1"/>
</dbReference>
<dbReference type="PRINTS" id="PR00868">
    <property type="entry name" value="DNAPOLI"/>
</dbReference>
<comment type="subunit">
    <text evidence="1">Single-chain monomer with multiple functions.</text>
</comment>
<dbReference type="PANTHER" id="PTHR10133:SF27">
    <property type="entry name" value="DNA POLYMERASE NU"/>
    <property type="match status" value="1"/>
</dbReference>
<comment type="catalytic activity">
    <reaction evidence="5">
        <text>DNA(n) + a 2'-deoxyribonucleoside 5'-triphosphate = DNA(n+1) + diphosphate</text>
        <dbReference type="Rhea" id="RHEA:22508"/>
        <dbReference type="Rhea" id="RHEA-COMP:17339"/>
        <dbReference type="Rhea" id="RHEA-COMP:17340"/>
        <dbReference type="ChEBI" id="CHEBI:33019"/>
        <dbReference type="ChEBI" id="CHEBI:61560"/>
        <dbReference type="ChEBI" id="CHEBI:173112"/>
        <dbReference type="EC" id="2.7.7.7"/>
    </reaction>
</comment>
<dbReference type="Gene3D" id="1.10.150.20">
    <property type="entry name" value="5' to 3' exonuclease, C-terminal subdomain"/>
    <property type="match status" value="1"/>
</dbReference>
<evidence type="ECO:0000256" key="4">
    <source>
        <dbReference type="ARBA" id="ARBA00022839"/>
    </source>
</evidence>
<dbReference type="EMBL" id="DOGS01000228">
    <property type="protein sequence ID" value="HBQ49469.1"/>
    <property type="molecule type" value="Genomic_DNA"/>
</dbReference>
<dbReference type="GO" id="GO:0003887">
    <property type="term" value="F:DNA-directed DNA polymerase activity"/>
    <property type="evidence" value="ECO:0007669"/>
    <property type="project" value="UniProtKB-EC"/>
</dbReference>
<dbReference type="GO" id="GO:0006261">
    <property type="term" value="P:DNA-templated DNA replication"/>
    <property type="evidence" value="ECO:0007669"/>
    <property type="project" value="InterPro"/>
</dbReference>
<evidence type="ECO:0000313" key="7">
    <source>
        <dbReference type="EMBL" id="HBQ49469.1"/>
    </source>
</evidence>
<dbReference type="PANTHER" id="PTHR10133">
    <property type="entry name" value="DNA POLYMERASE I"/>
    <property type="match status" value="1"/>
</dbReference>
<organism evidence="7 8">
    <name type="scientific">Hyphomonas atlantica</name>
    <dbReference type="NCBI Taxonomy" id="1280948"/>
    <lineage>
        <taxon>Bacteria</taxon>
        <taxon>Pseudomonadati</taxon>
        <taxon>Pseudomonadota</taxon>
        <taxon>Alphaproteobacteria</taxon>
        <taxon>Hyphomonadales</taxon>
        <taxon>Hyphomonadaceae</taxon>
        <taxon>Hyphomonas</taxon>
    </lineage>
</organism>
<dbReference type="InterPro" id="IPR001098">
    <property type="entry name" value="DNA-dir_DNA_pol_A_palm_dom"/>
</dbReference>
<evidence type="ECO:0000259" key="6">
    <source>
        <dbReference type="SMART" id="SM00482"/>
    </source>
</evidence>
<keyword evidence="4" id="KW-0269">Exonuclease</keyword>
<dbReference type="GO" id="GO:0006302">
    <property type="term" value="P:double-strand break repair"/>
    <property type="evidence" value="ECO:0007669"/>
    <property type="project" value="TreeGrafter"/>
</dbReference>
<protein>
    <recommendedName>
        <fullName evidence="2">DNA-directed DNA polymerase</fullName>
        <ecNumber evidence="2">2.7.7.7</ecNumber>
    </recommendedName>
</protein>
<dbReference type="SUPFAM" id="SSF56672">
    <property type="entry name" value="DNA/RNA polymerases"/>
    <property type="match status" value="1"/>
</dbReference>
<dbReference type="GO" id="GO:0003677">
    <property type="term" value="F:DNA binding"/>
    <property type="evidence" value="ECO:0007669"/>
    <property type="project" value="InterPro"/>
</dbReference>
<keyword evidence="4" id="KW-0540">Nuclease</keyword>
<proteinExistence type="predicted"/>
<dbReference type="Gene3D" id="3.30.70.370">
    <property type="match status" value="1"/>
</dbReference>
<dbReference type="SMART" id="SM00482">
    <property type="entry name" value="POLAc"/>
    <property type="match status" value="1"/>
</dbReference>
<sequence>IPQGEASEYIKTYFKRFPGIRAYMDETKAFAKENGFVTTAYGRKINLSGIKSKGPQRSFAERQAINAPIQGSAADIIKRAMIRMPEALAKAGLSARMLLQVHDELVFECPEKEADALIDTVKATMQGAAGPALELSVPLVVDARAASNWAEAH</sequence>
<evidence type="ECO:0000256" key="3">
    <source>
        <dbReference type="ARBA" id="ARBA00022705"/>
    </source>
</evidence>
<comment type="caution">
    <text evidence="7">The sequence shown here is derived from an EMBL/GenBank/DDBJ whole genome shotgun (WGS) entry which is preliminary data.</text>
</comment>
<name>A0A356W713_9PROT</name>
<reference evidence="7 8" key="1">
    <citation type="journal article" date="2018" name="Nat. Biotechnol.">
        <title>A standardized bacterial taxonomy based on genome phylogeny substantially revises the tree of life.</title>
        <authorList>
            <person name="Parks D.H."/>
            <person name="Chuvochina M."/>
            <person name="Waite D.W."/>
            <person name="Rinke C."/>
            <person name="Skarshewski A."/>
            <person name="Chaumeil P.A."/>
            <person name="Hugenholtz P."/>
        </authorList>
    </citation>
    <scope>NUCLEOTIDE SEQUENCE [LARGE SCALE GENOMIC DNA]</scope>
    <source>
        <strain evidence="7">UBA10378</strain>
    </source>
</reference>
<evidence type="ECO:0000256" key="1">
    <source>
        <dbReference type="ARBA" id="ARBA00011541"/>
    </source>
</evidence>
<keyword evidence="3" id="KW-0235">DNA replication</keyword>
<evidence type="ECO:0000313" key="8">
    <source>
        <dbReference type="Proteomes" id="UP000263957"/>
    </source>
</evidence>
<evidence type="ECO:0000256" key="2">
    <source>
        <dbReference type="ARBA" id="ARBA00012417"/>
    </source>
</evidence>